<reference evidence="2" key="1">
    <citation type="submission" date="2011-05" db="EMBL/GenBank/DDBJ databases">
        <title>Complete sequence of chromosome of Methanothermococcus okinawensis IH1.</title>
        <authorList>
            <consortium name="US DOE Joint Genome Institute"/>
            <person name="Lucas S."/>
            <person name="Han J."/>
            <person name="Lapidus A."/>
            <person name="Cheng J.-F."/>
            <person name="Goodwin L."/>
            <person name="Pitluck S."/>
            <person name="Peters L."/>
            <person name="Mikhailova N."/>
            <person name="Held B."/>
            <person name="Han C."/>
            <person name="Tapia R."/>
            <person name="Land M."/>
            <person name="Hauser L."/>
            <person name="Kyrpides N."/>
            <person name="Ivanova N."/>
            <person name="Pagani I."/>
            <person name="Sieprawska-Lupa M."/>
            <person name="Takai K."/>
            <person name="Miyazaki J."/>
            <person name="Whitman W."/>
            <person name="Woyke T."/>
        </authorList>
    </citation>
    <scope>NUCLEOTIDE SEQUENCE [LARGE SCALE GENOMIC DNA]</scope>
    <source>
        <strain evidence="2">IH1</strain>
    </source>
</reference>
<feature type="transmembrane region" description="Helical" evidence="1">
    <location>
        <begin position="61"/>
        <end position="80"/>
    </location>
</feature>
<feature type="transmembrane region" description="Helical" evidence="1">
    <location>
        <begin position="6"/>
        <end position="28"/>
    </location>
</feature>
<gene>
    <name evidence="2" type="ordered locus">Metok_1214</name>
</gene>
<dbReference type="GeneID" id="10773370"/>
<keyword evidence="1" id="KW-0812">Transmembrane</keyword>
<evidence type="ECO:0008006" key="4">
    <source>
        <dbReference type="Google" id="ProtNLM"/>
    </source>
</evidence>
<dbReference type="EMBL" id="CP002792">
    <property type="protein sequence ID" value="AEH07182.1"/>
    <property type="molecule type" value="Genomic_DNA"/>
</dbReference>
<dbReference type="STRING" id="647113.Metok_1214"/>
<accession>F8AJJ6</accession>
<evidence type="ECO:0000313" key="3">
    <source>
        <dbReference type="Proteomes" id="UP000009296"/>
    </source>
</evidence>
<dbReference type="KEGG" id="mok:Metok_1214"/>
<dbReference type="Proteomes" id="UP000009296">
    <property type="component" value="Chromosome"/>
</dbReference>
<keyword evidence="1" id="KW-1133">Transmembrane helix</keyword>
<sequence length="81" mass="9126">MINYGLITVNTMFLPIIGMLVGLVLGIRVNAKLNIWFYLIVGVFIAYLLGALPYYKFPMSYSFILSLIGLLIGNIINRILK</sequence>
<dbReference type="AlphaFoldDB" id="F8AJJ6"/>
<evidence type="ECO:0000256" key="1">
    <source>
        <dbReference type="SAM" id="Phobius"/>
    </source>
</evidence>
<protein>
    <recommendedName>
        <fullName evidence="4">Energy-converting hydrogenase B, subunit J</fullName>
    </recommendedName>
</protein>
<dbReference type="RefSeq" id="WP_013867365.1">
    <property type="nucleotide sequence ID" value="NC_015636.1"/>
</dbReference>
<evidence type="ECO:0000313" key="2">
    <source>
        <dbReference type="EMBL" id="AEH07182.1"/>
    </source>
</evidence>
<dbReference type="OrthoDB" id="82319at2157"/>
<dbReference type="HOGENOM" id="CLU_191152_0_0_2"/>
<proteinExistence type="predicted"/>
<keyword evidence="3" id="KW-1185">Reference proteome</keyword>
<organism evidence="2 3">
    <name type="scientific">Methanothermococcus okinawensis (strain DSM 14208 / JCM 11175 / IH1)</name>
    <dbReference type="NCBI Taxonomy" id="647113"/>
    <lineage>
        <taxon>Archaea</taxon>
        <taxon>Methanobacteriati</taxon>
        <taxon>Methanobacteriota</taxon>
        <taxon>Methanomada group</taxon>
        <taxon>Methanococci</taxon>
        <taxon>Methanococcales</taxon>
        <taxon>Methanococcaceae</taxon>
        <taxon>Methanothermococcus</taxon>
    </lineage>
</organism>
<keyword evidence="1" id="KW-0472">Membrane</keyword>
<dbReference type="eggNOG" id="arCOG06683">
    <property type="taxonomic scope" value="Archaea"/>
</dbReference>
<feature type="transmembrane region" description="Helical" evidence="1">
    <location>
        <begin position="35"/>
        <end position="55"/>
    </location>
</feature>
<name>F8AJJ6_METOI</name>